<evidence type="ECO:0000256" key="4">
    <source>
        <dbReference type="ARBA" id="ARBA00022729"/>
    </source>
</evidence>
<dbReference type="InterPro" id="IPR017853">
    <property type="entry name" value="GH"/>
</dbReference>
<dbReference type="KEGG" id="bnn:FOA43_003819"/>
<comment type="similarity">
    <text evidence="2 6">Belongs to the glycosyl hydrolase 72 family.</text>
</comment>
<dbReference type="PANTHER" id="PTHR31468:SF14">
    <property type="entry name" value="1,3-BETA-GLUCANOSYLTRANSFERASE GAS4"/>
    <property type="match status" value="1"/>
</dbReference>
<evidence type="ECO:0000256" key="1">
    <source>
        <dbReference type="ARBA" id="ARBA00004589"/>
    </source>
</evidence>
<dbReference type="Pfam" id="PF03198">
    <property type="entry name" value="Glyco_hydro_72"/>
    <property type="match status" value="1"/>
</dbReference>
<comment type="subcellular location">
    <subcellularLocation>
        <location evidence="6">Cell membrane</location>
        <topology evidence="6">Lipid-anchor</topology>
        <topology evidence="6">GPI-anchor</topology>
    </subcellularLocation>
    <subcellularLocation>
        <location evidence="1">Membrane</location>
        <topology evidence="1">Lipid-anchor</topology>
        <topology evidence="1">GPI-anchor</topology>
    </subcellularLocation>
</comment>
<name>A0A875RQB5_EENNA</name>
<keyword evidence="8" id="KW-1185">Reference proteome</keyword>
<feature type="chain" id="PRO_5034922188" description="1,3-beta-glucanosyltransferase" evidence="6">
    <location>
        <begin position="20"/>
        <end position="382"/>
    </location>
</feature>
<dbReference type="EMBL" id="CP064815">
    <property type="protein sequence ID" value="QPG76430.1"/>
    <property type="molecule type" value="Genomic_DNA"/>
</dbReference>
<evidence type="ECO:0000256" key="6">
    <source>
        <dbReference type="RuleBase" id="RU361209"/>
    </source>
</evidence>
<proteinExistence type="inferred from homology"/>
<dbReference type="EC" id="2.4.1.-" evidence="6"/>
<evidence type="ECO:0000313" key="7">
    <source>
        <dbReference type="EMBL" id="QPG76430.1"/>
    </source>
</evidence>
<organism evidence="7 8">
    <name type="scientific">Eeniella nana</name>
    <name type="common">Yeast</name>
    <name type="synonym">Brettanomyces nanus</name>
    <dbReference type="NCBI Taxonomy" id="13502"/>
    <lineage>
        <taxon>Eukaryota</taxon>
        <taxon>Fungi</taxon>
        <taxon>Dikarya</taxon>
        <taxon>Ascomycota</taxon>
        <taxon>Saccharomycotina</taxon>
        <taxon>Pichiomycetes</taxon>
        <taxon>Pichiales</taxon>
        <taxon>Pichiaceae</taxon>
        <taxon>Brettanomyces</taxon>
    </lineage>
</organism>
<dbReference type="GeneID" id="62197219"/>
<keyword evidence="5" id="KW-0325">Glycoprotein</keyword>
<comment type="function">
    <text evidence="6">Splits internally a 1,3-beta-glucan molecule and transfers the newly generated reducing end (the donor) to the non-reducing end of another 1,3-beta-glucan molecule (the acceptor) forming a 1,3-beta linkage, resulting in the elongation of 1,3-beta-glucan chains in the cell wall.</text>
</comment>
<dbReference type="GO" id="GO:0098552">
    <property type="term" value="C:side of membrane"/>
    <property type="evidence" value="ECO:0007669"/>
    <property type="project" value="UniProtKB-KW"/>
</dbReference>
<dbReference type="GO" id="GO:0005886">
    <property type="term" value="C:plasma membrane"/>
    <property type="evidence" value="ECO:0007669"/>
    <property type="project" value="UniProtKB-SubCell"/>
</dbReference>
<dbReference type="Proteomes" id="UP000662931">
    <property type="component" value="Chromosome 4"/>
</dbReference>
<feature type="signal peptide" evidence="6">
    <location>
        <begin position="1"/>
        <end position="19"/>
    </location>
</feature>
<keyword evidence="3 6" id="KW-0336">GPI-anchor</keyword>
<dbReference type="GO" id="GO:0071970">
    <property type="term" value="P:fungal-type cell wall (1-&gt;3)-beta-D-glucan biosynthetic process"/>
    <property type="evidence" value="ECO:0007669"/>
    <property type="project" value="TreeGrafter"/>
</dbReference>
<dbReference type="RefSeq" id="XP_038779995.1">
    <property type="nucleotide sequence ID" value="XM_038924067.1"/>
</dbReference>
<evidence type="ECO:0000256" key="3">
    <source>
        <dbReference type="ARBA" id="ARBA00022622"/>
    </source>
</evidence>
<dbReference type="Gene3D" id="3.20.20.80">
    <property type="entry name" value="Glycosidases"/>
    <property type="match status" value="1"/>
</dbReference>
<dbReference type="SUPFAM" id="SSF51445">
    <property type="entry name" value="(Trans)glycosidases"/>
    <property type="match status" value="1"/>
</dbReference>
<evidence type="ECO:0000256" key="5">
    <source>
        <dbReference type="ARBA" id="ARBA00023180"/>
    </source>
</evidence>
<gene>
    <name evidence="7" type="ORF">FOA43_003819</name>
</gene>
<keyword evidence="4 6" id="KW-0732">Signal</keyword>
<accession>A0A875RQB5</accession>
<dbReference type="PANTHER" id="PTHR31468">
    <property type="entry name" value="1,3-BETA-GLUCANOSYLTRANSFERASE GAS1"/>
    <property type="match status" value="1"/>
</dbReference>
<evidence type="ECO:0000256" key="2">
    <source>
        <dbReference type="ARBA" id="ARBA00007528"/>
    </source>
</evidence>
<dbReference type="InterPro" id="IPR004886">
    <property type="entry name" value="Glucanosyltransferase"/>
</dbReference>
<dbReference type="OrthoDB" id="421038at2759"/>
<evidence type="ECO:0000313" key="8">
    <source>
        <dbReference type="Proteomes" id="UP000662931"/>
    </source>
</evidence>
<keyword evidence="6" id="KW-0808">Transferase</keyword>
<protein>
    <recommendedName>
        <fullName evidence="6">1,3-beta-glucanosyltransferase</fullName>
        <ecNumber evidence="6">2.4.1.-</ecNumber>
    </recommendedName>
</protein>
<keyword evidence="6" id="KW-0449">Lipoprotein</keyword>
<keyword evidence="6" id="KW-0472">Membrane</keyword>
<dbReference type="AlphaFoldDB" id="A0A875RQB5"/>
<dbReference type="GO" id="GO:0042124">
    <property type="term" value="F:1,3-beta-glucanosyltransferase activity"/>
    <property type="evidence" value="ECO:0007669"/>
    <property type="project" value="TreeGrafter"/>
</dbReference>
<sequence length="382" mass="42957">MKLGYITAAILMVTSAVQAIVHPVEVRGRHFYDSVTGKPVINTRYDPLSDVNKCARDIYLFQQLGLNTIRVYSINPDLDHDKCMSLLADAGIYLVLDVNSPLDGQHLNRYEPWTTYNEKYMSHIYKVIAQFSAFNNTLGFFGGNEVVNDYISAKAAPVYIKAVIRDMKEFMKLSGLRKIPVGYSAADDLNFRTSLAEYLECYAGSPDDQIDFYGVNTYQWCGQQTFYSSGYHLLVRDYDKFSKPIFFSEYGCNEVIPRSFQEVGAIYSSKMSEVFSGGLVYEFAQEANNYGLVDYDDEGNVRLLPDFYSFRKRLSEAPAPPISKSDLAVINSKTGGTIPRRGDDSGDYKFCSTEYANLDVSKGLPKPAAKGIIRSFINLQSL</sequence>
<dbReference type="GO" id="GO:0031505">
    <property type="term" value="P:fungal-type cell wall organization"/>
    <property type="evidence" value="ECO:0007669"/>
    <property type="project" value="TreeGrafter"/>
</dbReference>
<reference evidence="7" key="1">
    <citation type="submission" date="2020-10" db="EMBL/GenBank/DDBJ databases">
        <authorList>
            <person name="Roach M.J.R."/>
        </authorList>
    </citation>
    <scope>NUCLEOTIDE SEQUENCE</scope>
    <source>
        <strain evidence="7">CBS 1945</strain>
    </source>
</reference>